<dbReference type="EMBL" id="JASBWS010000229">
    <property type="protein sequence ID" value="KAJ9090707.1"/>
    <property type="molecule type" value="Genomic_DNA"/>
</dbReference>
<sequence>MSDPPTTSTSAWHRNATRITQPASQSLFKPLPPFSFQQTQGSSIRKHRNVASCVNCRKRKTKCDRVWPCTPCKLRKEEGLCVEYVKEPIDRPTGYTHVVDFGLLSQRVVQLENILSRLVRRVDNPQEYEDLLVELEPIVAVKGEEKRGRGKVKAEGQAGEEGLKELPEDGEDEYDEDEMTPSVGEGSRRLSSSVVPQGRPTYLPPVQALPVPPTQTQMPTLSTPITGNMPLHAMYPDSSLLTHRTSTGIGDIVSPTHPRHAVLGRERSSTTGSFSGAAGPYGYQQPRLNQLAHANGRVVTPSELDQWSSSGNLSISALQQHTTAGDAAQTIGGGAGIGIGVEPPSRAPSETEHAAALTLEDMALGRGQNIERAAFGRGEVEDVDAAFGGIGGGQAFGQAGGLKMVDPAKGTRTPDRVAGDHPGLKNLPSPLQAQYIIDFYLRNIDYLIRCIHVPTFRNQCRALWTRAAGSPYTLEEMSFVALYAACLTVGLHLMSEPGRRDLGLTDEVAARLTGAWWDVCLGALEKADWMQVHSITGLQAVIVVGLYLPAVHRSEYHWTLCGTAIKIAYALGLSRLGPENPTANYEEVRKSYGSRWAGAIDREVARRVWYALVELDWIFSKEHNYTYTIQMESNKTAEPANVNDEDLVNGKPIVSQPKDVHTGMSYVLNRLQLLYPLQRLVQQVNLSGRQRYTYVMEAHSEFEVVIDNMSAFYRSNAGITHYANDAESMRQIAIESEVLKNAINLRLLRLHRVYFAQSFQDSKYMLSREVCLNSAFAFLEAFSGPVAPSVEARYWPQTYGLFTSSVILYLNLCRVPDAQVEKAASDVQRGINALRRISGLRGLHGTADALQKLLNEEFASRRSLAESKAAGKRKASDAFPDDRSSKKHYTDAQTPSVAGSGTTPLINQPIDFDNNLSLFTDLPFLSEDQNIMDILNFTIPDLDYSAFNLTDDTFG</sequence>
<name>A0ACC2UWF3_9TREE</name>
<organism evidence="1 2">
    <name type="scientific">Naganishia adeliensis</name>
    <dbReference type="NCBI Taxonomy" id="92952"/>
    <lineage>
        <taxon>Eukaryota</taxon>
        <taxon>Fungi</taxon>
        <taxon>Dikarya</taxon>
        <taxon>Basidiomycota</taxon>
        <taxon>Agaricomycotina</taxon>
        <taxon>Tremellomycetes</taxon>
        <taxon>Filobasidiales</taxon>
        <taxon>Filobasidiaceae</taxon>
        <taxon>Naganishia</taxon>
    </lineage>
</organism>
<proteinExistence type="predicted"/>
<comment type="caution">
    <text evidence="1">The sequence shown here is derived from an EMBL/GenBank/DDBJ whole genome shotgun (WGS) entry which is preliminary data.</text>
</comment>
<accession>A0ACC2UWF3</accession>
<evidence type="ECO:0000313" key="1">
    <source>
        <dbReference type="EMBL" id="KAJ9090707.1"/>
    </source>
</evidence>
<gene>
    <name evidence="1" type="ORF">QFC20_007847</name>
</gene>
<protein>
    <submittedName>
        <fullName evidence="1">Uncharacterized protein</fullName>
    </submittedName>
</protein>
<keyword evidence="2" id="KW-1185">Reference proteome</keyword>
<evidence type="ECO:0000313" key="2">
    <source>
        <dbReference type="Proteomes" id="UP001230649"/>
    </source>
</evidence>
<dbReference type="Proteomes" id="UP001230649">
    <property type="component" value="Unassembled WGS sequence"/>
</dbReference>
<reference evidence="1" key="1">
    <citation type="submission" date="2023-04" db="EMBL/GenBank/DDBJ databases">
        <title>Draft Genome sequencing of Naganishia species isolated from polar environments using Oxford Nanopore Technology.</title>
        <authorList>
            <person name="Leo P."/>
            <person name="Venkateswaran K."/>
        </authorList>
    </citation>
    <scope>NUCLEOTIDE SEQUENCE</scope>
    <source>
        <strain evidence="1">MNA-CCFEE 5262</strain>
    </source>
</reference>